<protein>
    <submittedName>
        <fullName evidence="1">Uncharacterized protein</fullName>
    </submittedName>
</protein>
<organism evidence="1 2">
    <name type="scientific">Elysia crispata</name>
    <name type="common">lettuce slug</name>
    <dbReference type="NCBI Taxonomy" id="231223"/>
    <lineage>
        <taxon>Eukaryota</taxon>
        <taxon>Metazoa</taxon>
        <taxon>Spiralia</taxon>
        <taxon>Lophotrochozoa</taxon>
        <taxon>Mollusca</taxon>
        <taxon>Gastropoda</taxon>
        <taxon>Heterobranchia</taxon>
        <taxon>Euthyneura</taxon>
        <taxon>Panpulmonata</taxon>
        <taxon>Sacoglossa</taxon>
        <taxon>Placobranchoidea</taxon>
        <taxon>Plakobranchidae</taxon>
        <taxon>Elysia</taxon>
    </lineage>
</organism>
<dbReference type="Proteomes" id="UP001283361">
    <property type="component" value="Unassembled WGS sequence"/>
</dbReference>
<dbReference type="AlphaFoldDB" id="A0AAE1DGK4"/>
<evidence type="ECO:0000313" key="1">
    <source>
        <dbReference type="EMBL" id="KAK3769772.1"/>
    </source>
</evidence>
<reference evidence="1" key="1">
    <citation type="journal article" date="2023" name="G3 (Bethesda)">
        <title>A reference genome for the long-term kleptoplast-retaining sea slug Elysia crispata morphotype clarki.</title>
        <authorList>
            <person name="Eastman K.E."/>
            <person name="Pendleton A.L."/>
            <person name="Shaikh M.A."/>
            <person name="Suttiyut T."/>
            <person name="Ogas R."/>
            <person name="Tomko P."/>
            <person name="Gavelis G."/>
            <person name="Widhalm J.R."/>
            <person name="Wisecaver J.H."/>
        </authorList>
    </citation>
    <scope>NUCLEOTIDE SEQUENCE</scope>
    <source>
        <strain evidence="1">ECLA1</strain>
    </source>
</reference>
<proteinExistence type="predicted"/>
<name>A0AAE1DGK4_9GAST</name>
<sequence length="97" mass="10570">MPFCQTPTTSESIPPCAAQPLLQKLRPLQIPAAHNVLLATPVAHHTPIPVPIYWQEQVKAGLDQDNQLGVLEPVPIGTPVSWCHRMVVCAKKSGKPH</sequence>
<keyword evidence="2" id="KW-1185">Reference proteome</keyword>
<gene>
    <name evidence="1" type="ORF">RRG08_046877</name>
</gene>
<dbReference type="EMBL" id="JAWDGP010003890">
    <property type="protein sequence ID" value="KAK3769772.1"/>
    <property type="molecule type" value="Genomic_DNA"/>
</dbReference>
<comment type="caution">
    <text evidence="1">The sequence shown here is derived from an EMBL/GenBank/DDBJ whole genome shotgun (WGS) entry which is preliminary data.</text>
</comment>
<accession>A0AAE1DGK4</accession>
<evidence type="ECO:0000313" key="2">
    <source>
        <dbReference type="Proteomes" id="UP001283361"/>
    </source>
</evidence>